<comment type="caution">
    <text evidence="1">The sequence shown here is derived from an EMBL/GenBank/DDBJ whole genome shotgun (WGS) entry which is preliminary data.</text>
</comment>
<gene>
    <name evidence="1" type="ORF">FWK35_00021580</name>
</gene>
<protein>
    <submittedName>
        <fullName evidence="1">Zinc finger protein 862-like</fullName>
    </submittedName>
</protein>
<dbReference type="EMBL" id="VUJU01004852">
    <property type="protein sequence ID" value="KAF0753046.1"/>
    <property type="molecule type" value="Genomic_DNA"/>
</dbReference>
<proteinExistence type="predicted"/>
<reference evidence="1 2" key="1">
    <citation type="submission" date="2019-08" db="EMBL/GenBank/DDBJ databases">
        <title>Whole genome of Aphis craccivora.</title>
        <authorList>
            <person name="Voronova N.V."/>
            <person name="Shulinski R.S."/>
            <person name="Bandarenka Y.V."/>
            <person name="Zhorov D.G."/>
            <person name="Warner D."/>
        </authorList>
    </citation>
    <scope>NUCLEOTIDE SEQUENCE [LARGE SCALE GENOMIC DNA]</scope>
    <source>
        <strain evidence="1">180601</strain>
        <tissue evidence="1">Whole Body</tissue>
    </source>
</reference>
<dbReference type="AlphaFoldDB" id="A0A6G0YCF9"/>
<organism evidence="1 2">
    <name type="scientific">Aphis craccivora</name>
    <name type="common">Cowpea aphid</name>
    <dbReference type="NCBI Taxonomy" id="307492"/>
    <lineage>
        <taxon>Eukaryota</taxon>
        <taxon>Metazoa</taxon>
        <taxon>Ecdysozoa</taxon>
        <taxon>Arthropoda</taxon>
        <taxon>Hexapoda</taxon>
        <taxon>Insecta</taxon>
        <taxon>Pterygota</taxon>
        <taxon>Neoptera</taxon>
        <taxon>Paraneoptera</taxon>
        <taxon>Hemiptera</taxon>
        <taxon>Sternorrhyncha</taxon>
        <taxon>Aphidomorpha</taxon>
        <taxon>Aphidoidea</taxon>
        <taxon>Aphididae</taxon>
        <taxon>Aphidini</taxon>
        <taxon>Aphis</taxon>
        <taxon>Aphis</taxon>
    </lineage>
</organism>
<dbReference type="Proteomes" id="UP000478052">
    <property type="component" value="Unassembled WGS sequence"/>
</dbReference>
<sequence>MSKLRNRMGQDTLEYCMKISIEGEEDPPQEFLIYFFYLNYKCFTVERNNLTAESTKKVPTASMPTPLNFETLEGLKIFLSCKRILWQKLFHLLHCRFKSTGVRHNLNAD</sequence>
<keyword evidence="2" id="KW-1185">Reference proteome</keyword>
<evidence type="ECO:0000313" key="2">
    <source>
        <dbReference type="Proteomes" id="UP000478052"/>
    </source>
</evidence>
<evidence type="ECO:0000313" key="1">
    <source>
        <dbReference type="EMBL" id="KAF0753046.1"/>
    </source>
</evidence>
<name>A0A6G0YCF9_APHCR</name>
<accession>A0A6G0YCF9</accession>
<dbReference type="OrthoDB" id="6775368at2759"/>